<evidence type="ECO:0000256" key="1">
    <source>
        <dbReference type="SAM" id="MobiDB-lite"/>
    </source>
</evidence>
<reference evidence="2 3" key="1">
    <citation type="journal article" date="2021" name="Nat. Plants">
        <title>The Taxus genome provides insights into paclitaxel biosynthesis.</title>
        <authorList>
            <person name="Xiong X."/>
            <person name="Gou J."/>
            <person name="Liao Q."/>
            <person name="Li Y."/>
            <person name="Zhou Q."/>
            <person name="Bi G."/>
            <person name="Li C."/>
            <person name="Du R."/>
            <person name="Wang X."/>
            <person name="Sun T."/>
            <person name="Guo L."/>
            <person name="Liang H."/>
            <person name="Lu P."/>
            <person name="Wu Y."/>
            <person name="Zhang Z."/>
            <person name="Ro D.K."/>
            <person name="Shang Y."/>
            <person name="Huang S."/>
            <person name="Yan J."/>
        </authorList>
    </citation>
    <scope>NUCLEOTIDE SEQUENCE [LARGE SCALE GENOMIC DNA]</scope>
    <source>
        <strain evidence="2">Ta-2019</strain>
    </source>
</reference>
<comment type="caution">
    <text evidence="2">The sequence shown here is derived from an EMBL/GenBank/DDBJ whole genome shotgun (WGS) entry which is preliminary data.</text>
</comment>
<evidence type="ECO:0000313" key="2">
    <source>
        <dbReference type="EMBL" id="KAH9304872.1"/>
    </source>
</evidence>
<feature type="non-terminal residue" evidence="2">
    <location>
        <position position="1"/>
    </location>
</feature>
<dbReference type="AlphaFoldDB" id="A0AA38FJI9"/>
<keyword evidence="3" id="KW-1185">Reference proteome</keyword>
<protein>
    <submittedName>
        <fullName evidence="2">Uncharacterized protein</fullName>
    </submittedName>
</protein>
<feature type="region of interest" description="Disordered" evidence="1">
    <location>
        <begin position="83"/>
        <end position="103"/>
    </location>
</feature>
<feature type="compositionally biased region" description="Acidic residues" evidence="1">
    <location>
        <begin position="87"/>
        <end position="97"/>
    </location>
</feature>
<dbReference type="Proteomes" id="UP000824469">
    <property type="component" value="Unassembled WGS sequence"/>
</dbReference>
<proteinExistence type="predicted"/>
<dbReference type="EMBL" id="JAHRHJ020000008">
    <property type="protein sequence ID" value="KAH9304872.1"/>
    <property type="molecule type" value="Genomic_DNA"/>
</dbReference>
<gene>
    <name evidence="2" type="ORF">KI387_009276</name>
</gene>
<sequence>TRSKGEEVLPCEPDISTKKWKQRIRAQMEEENLVRRVEMLETMMDMLHRKQEELLDLQKMASVKQDSMDSVVRALAEKFGIGKSHEEEEWEEREEEMPIVSEK</sequence>
<name>A0AA38FJI9_TAXCH</name>
<organism evidence="2 3">
    <name type="scientific">Taxus chinensis</name>
    <name type="common">Chinese yew</name>
    <name type="synonym">Taxus wallichiana var. chinensis</name>
    <dbReference type="NCBI Taxonomy" id="29808"/>
    <lineage>
        <taxon>Eukaryota</taxon>
        <taxon>Viridiplantae</taxon>
        <taxon>Streptophyta</taxon>
        <taxon>Embryophyta</taxon>
        <taxon>Tracheophyta</taxon>
        <taxon>Spermatophyta</taxon>
        <taxon>Pinopsida</taxon>
        <taxon>Pinidae</taxon>
        <taxon>Conifers II</taxon>
        <taxon>Cupressales</taxon>
        <taxon>Taxaceae</taxon>
        <taxon>Taxus</taxon>
    </lineage>
</organism>
<accession>A0AA38FJI9</accession>
<evidence type="ECO:0000313" key="3">
    <source>
        <dbReference type="Proteomes" id="UP000824469"/>
    </source>
</evidence>
<feature type="non-terminal residue" evidence="2">
    <location>
        <position position="103"/>
    </location>
</feature>